<sequence>MQFYLTIAALTACTMSIFIQPKAIEQLALNCKSTGNDEAFRYEKDDEYSVQRLLKKLNRRKNRPKVLCLNEDAVSCAKWILFNPLGIEGSFDIAGYEKRCNEEKGKRVEANYENYRSYITFTCVDE</sequence>
<reference evidence="1 2" key="1">
    <citation type="submission" date="2020-12" db="EMBL/GenBank/DDBJ databases">
        <title>Effect of drift, selection, and recombination on the evolution of hybrid genomes in Candida yeast pathogens.</title>
        <authorList>
            <person name="Mixao V."/>
            <person name="Ksiezopolska E."/>
            <person name="Saus E."/>
            <person name="Boekhout T."/>
            <person name="Gacser A."/>
            <person name="Gabaldon T."/>
        </authorList>
    </citation>
    <scope>NUCLEOTIDE SEQUENCE [LARGE SCALE GENOMIC DNA]</scope>
    <source>
        <strain evidence="1 2">BP57</strain>
    </source>
</reference>
<dbReference type="RefSeq" id="XP_067551462.1">
    <property type="nucleotide sequence ID" value="XM_067690187.1"/>
</dbReference>
<name>A0A8H8DEV8_9ASCO</name>
<dbReference type="AlphaFoldDB" id="A0A8H8DEV8"/>
<evidence type="ECO:0000313" key="2">
    <source>
        <dbReference type="Proteomes" id="UP000669133"/>
    </source>
</evidence>
<dbReference type="EMBL" id="JAEOAQ010000001">
    <property type="protein sequence ID" value="KAG5422346.1"/>
    <property type="molecule type" value="Genomic_DNA"/>
</dbReference>
<accession>A0A8H8DEV8</accession>
<organism evidence="1 2">
    <name type="scientific">Candida metapsilosis</name>
    <dbReference type="NCBI Taxonomy" id="273372"/>
    <lineage>
        <taxon>Eukaryota</taxon>
        <taxon>Fungi</taxon>
        <taxon>Dikarya</taxon>
        <taxon>Ascomycota</taxon>
        <taxon>Saccharomycotina</taxon>
        <taxon>Pichiomycetes</taxon>
        <taxon>Debaryomycetaceae</taxon>
        <taxon>Candida/Lodderomyces clade</taxon>
        <taxon>Candida</taxon>
    </lineage>
</organism>
<keyword evidence="2" id="KW-1185">Reference proteome</keyword>
<comment type="caution">
    <text evidence="1">The sequence shown here is derived from an EMBL/GenBank/DDBJ whole genome shotgun (WGS) entry which is preliminary data.</text>
</comment>
<gene>
    <name evidence="1" type="ORF">I9W82_001441</name>
</gene>
<dbReference type="GeneID" id="93650070"/>
<evidence type="ECO:0000313" key="1">
    <source>
        <dbReference type="EMBL" id="KAG5422346.1"/>
    </source>
</evidence>
<dbReference type="Proteomes" id="UP000669133">
    <property type="component" value="Unassembled WGS sequence"/>
</dbReference>
<proteinExistence type="predicted"/>
<protein>
    <submittedName>
        <fullName evidence="1">Uncharacterized protein</fullName>
    </submittedName>
</protein>